<dbReference type="Pfam" id="PF03144">
    <property type="entry name" value="GTP_EFTU_D2"/>
    <property type="match status" value="1"/>
</dbReference>
<dbReference type="NCBIfam" id="TIGR00231">
    <property type="entry name" value="small_GTP"/>
    <property type="match status" value="1"/>
</dbReference>
<dbReference type="GO" id="GO:0003746">
    <property type="term" value="F:translation elongation factor activity"/>
    <property type="evidence" value="ECO:0007669"/>
    <property type="project" value="UniProtKB-UniRule"/>
</dbReference>
<evidence type="ECO:0000256" key="7">
    <source>
        <dbReference type="NCBIfam" id="TIGR00484"/>
    </source>
</evidence>
<dbReference type="SUPFAM" id="SSF54980">
    <property type="entry name" value="EF-G C-terminal domain-like"/>
    <property type="match status" value="2"/>
</dbReference>
<evidence type="ECO:0000256" key="3">
    <source>
        <dbReference type="ARBA" id="ARBA00022768"/>
    </source>
</evidence>
<dbReference type="InterPro" id="IPR000795">
    <property type="entry name" value="T_Tr_GTP-bd_dom"/>
</dbReference>
<dbReference type="Gene3D" id="3.30.70.240">
    <property type="match status" value="1"/>
</dbReference>
<dbReference type="SMART" id="SM00838">
    <property type="entry name" value="EFG_C"/>
    <property type="match status" value="1"/>
</dbReference>
<dbReference type="InterPro" id="IPR041095">
    <property type="entry name" value="EFG_II"/>
</dbReference>
<dbReference type="Proteomes" id="UP000252107">
    <property type="component" value="Unassembled WGS sequence"/>
</dbReference>
<dbReference type="SUPFAM" id="SSF54211">
    <property type="entry name" value="Ribosomal protein S5 domain 2-like"/>
    <property type="match status" value="1"/>
</dbReference>
<keyword evidence="4 6" id="KW-0648">Protein biosynthesis</keyword>
<dbReference type="AlphaFoldDB" id="A0A367RX39"/>
<dbReference type="FunFam" id="2.40.30.10:FF:000022">
    <property type="entry name" value="Elongation factor G, mitochondrial"/>
    <property type="match status" value="1"/>
</dbReference>
<dbReference type="InterPro" id="IPR004161">
    <property type="entry name" value="EFTu-like_2"/>
</dbReference>
<gene>
    <name evidence="6" type="primary">fusA</name>
    <name evidence="9" type="ORF">A6770_36330</name>
</gene>
<dbReference type="EMBL" id="LXQD01000026">
    <property type="protein sequence ID" value="RCJ41085.1"/>
    <property type="molecule type" value="Genomic_DNA"/>
</dbReference>
<dbReference type="CDD" id="cd01886">
    <property type="entry name" value="EF-G"/>
    <property type="match status" value="1"/>
</dbReference>
<feature type="binding site" evidence="6">
    <location>
        <begin position="134"/>
        <end position="137"/>
    </location>
    <ligand>
        <name>GTP</name>
        <dbReference type="ChEBI" id="CHEBI:37565"/>
    </ligand>
</feature>
<dbReference type="FunFam" id="3.40.50.300:FF:000029">
    <property type="entry name" value="Elongation factor G"/>
    <property type="match status" value="1"/>
</dbReference>
<proteinExistence type="inferred from homology"/>
<dbReference type="InterPro" id="IPR004540">
    <property type="entry name" value="Transl_elong_EFG/EF2"/>
</dbReference>
<evidence type="ECO:0000256" key="2">
    <source>
        <dbReference type="ARBA" id="ARBA00022741"/>
    </source>
</evidence>
<dbReference type="InterPro" id="IPR027417">
    <property type="entry name" value="P-loop_NTPase"/>
</dbReference>
<dbReference type="InterPro" id="IPR000640">
    <property type="entry name" value="EFG_V-like"/>
</dbReference>
<evidence type="ECO:0000313" key="10">
    <source>
        <dbReference type="Proteomes" id="UP000252107"/>
    </source>
</evidence>
<evidence type="ECO:0000256" key="4">
    <source>
        <dbReference type="ARBA" id="ARBA00022917"/>
    </source>
</evidence>
<dbReference type="CDD" id="cd16262">
    <property type="entry name" value="EFG_III"/>
    <property type="match status" value="1"/>
</dbReference>
<dbReference type="InterPro" id="IPR020568">
    <property type="entry name" value="Ribosomal_Su5_D2-typ_SF"/>
</dbReference>
<evidence type="ECO:0000259" key="8">
    <source>
        <dbReference type="PROSITE" id="PS51722"/>
    </source>
</evidence>
<dbReference type="InterPro" id="IPR009000">
    <property type="entry name" value="Transl_B-barrel_sf"/>
</dbReference>
<dbReference type="SUPFAM" id="SSF50447">
    <property type="entry name" value="Translation proteins"/>
    <property type="match status" value="1"/>
</dbReference>
<dbReference type="InterPro" id="IPR009022">
    <property type="entry name" value="EFG_III"/>
</dbReference>
<dbReference type="InterPro" id="IPR005225">
    <property type="entry name" value="Small_GTP-bd"/>
</dbReference>
<dbReference type="Pfam" id="PF00009">
    <property type="entry name" value="GTP_EFTU"/>
    <property type="match status" value="1"/>
</dbReference>
<feature type="domain" description="Tr-type G" evidence="8">
    <location>
        <begin position="5"/>
        <end position="281"/>
    </location>
</feature>
<dbReference type="PROSITE" id="PS51722">
    <property type="entry name" value="G_TR_2"/>
    <property type="match status" value="1"/>
</dbReference>
<dbReference type="InterPro" id="IPR035649">
    <property type="entry name" value="EFG_V"/>
</dbReference>
<dbReference type="Pfam" id="PF00679">
    <property type="entry name" value="EFG_C"/>
    <property type="match status" value="1"/>
</dbReference>
<accession>A0A367RX39</accession>
<keyword evidence="5 6" id="KW-0342">GTP-binding</keyword>
<evidence type="ECO:0000256" key="1">
    <source>
        <dbReference type="ARBA" id="ARBA00005870"/>
    </source>
</evidence>
<evidence type="ECO:0000256" key="6">
    <source>
        <dbReference type="HAMAP-Rule" id="MF_00054"/>
    </source>
</evidence>
<dbReference type="InterPro" id="IPR035647">
    <property type="entry name" value="EFG_III/V"/>
</dbReference>
<dbReference type="Gene3D" id="3.30.70.870">
    <property type="entry name" value="Elongation Factor G (Translational Gtpase), domain 3"/>
    <property type="match status" value="1"/>
</dbReference>
<dbReference type="Gene3D" id="2.40.30.10">
    <property type="entry name" value="Translation factors"/>
    <property type="match status" value="1"/>
</dbReference>
<dbReference type="InterPro" id="IPR005517">
    <property type="entry name" value="Transl_elong_EFG/EF2_IV"/>
</dbReference>
<keyword evidence="6" id="KW-0963">Cytoplasm</keyword>
<evidence type="ECO:0000313" key="9">
    <source>
        <dbReference type="EMBL" id="RCJ41085.1"/>
    </source>
</evidence>
<keyword evidence="10" id="KW-1185">Reference proteome</keyword>
<feature type="binding site" evidence="6">
    <location>
        <begin position="14"/>
        <end position="21"/>
    </location>
    <ligand>
        <name>GTP</name>
        <dbReference type="ChEBI" id="CHEBI:37565"/>
    </ligand>
</feature>
<dbReference type="SMART" id="SM00889">
    <property type="entry name" value="EFG_IV"/>
    <property type="match status" value="1"/>
</dbReference>
<dbReference type="CDD" id="cd01434">
    <property type="entry name" value="EFG_mtEFG1_IV"/>
    <property type="match status" value="1"/>
</dbReference>
<comment type="caution">
    <text evidence="9">The sequence shown here is derived from an EMBL/GenBank/DDBJ whole genome shotgun (WGS) entry which is preliminary data.</text>
</comment>
<dbReference type="GO" id="GO:0003924">
    <property type="term" value="F:GTPase activity"/>
    <property type="evidence" value="ECO:0007669"/>
    <property type="project" value="InterPro"/>
</dbReference>
<dbReference type="InterPro" id="IPR014721">
    <property type="entry name" value="Ribsml_uS5_D2-typ_fold_subgr"/>
</dbReference>
<dbReference type="Gene3D" id="3.30.230.10">
    <property type="match status" value="1"/>
</dbReference>
<organism evidence="9 10">
    <name type="scientific">Nostoc minutum NIES-26</name>
    <dbReference type="NCBI Taxonomy" id="1844469"/>
    <lineage>
        <taxon>Bacteria</taxon>
        <taxon>Bacillati</taxon>
        <taxon>Cyanobacteriota</taxon>
        <taxon>Cyanophyceae</taxon>
        <taxon>Nostocales</taxon>
        <taxon>Nostocaceae</taxon>
        <taxon>Nostoc</taxon>
    </lineage>
</organism>
<dbReference type="GO" id="GO:0005525">
    <property type="term" value="F:GTP binding"/>
    <property type="evidence" value="ECO:0007669"/>
    <property type="project" value="UniProtKB-UniRule"/>
</dbReference>
<protein>
    <recommendedName>
        <fullName evidence="6 7">Elongation factor G</fullName>
        <shortName evidence="6">EF-G</shortName>
    </recommendedName>
</protein>
<dbReference type="FunFam" id="3.30.70.240:FF:000001">
    <property type="entry name" value="Elongation factor G"/>
    <property type="match status" value="1"/>
</dbReference>
<name>A0A367RX39_9NOSO</name>
<reference evidence="9" key="1">
    <citation type="submission" date="2016-04" db="EMBL/GenBank/DDBJ databases">
        <authorList>
            <person name="Tabuchi Yagui T.R."/>
        </authorList>
    </citation>
    <scope>NUCLEOTIDE SEQUENCE [LARGE SCALE GENOMIC DNA]</scope>
    <source>
        <strain evidence="9">NIES-26</strain>
    </source>
</reference>
<dbReference type="Gene3D" id="3.40.50.300">
    <property type="entry name" value="P-loop containing nucleotide triphosphate hydrolases"/>
    <property type="match status" value="1"/>
</dbReference>
<dbReference type="Pfam" id="PF03764">
    <property type="entry name" value="EFG_IV"/>
    <property type="match status" value="1"/>
</dbReference>
<dbReference type="FunFam" id="3.30.230.10:FF:000003">
    <property type="entry name" value="Elongation factor G"/>
    <property type="match status" value="1"/>
</dbReference>
<dbReference type="PRINTS" id="PR00315">
    <property type="entry name" value="ELONGATNFCT"/>
</dbReference>
<keyword evidence="3 6" id="KW-0251">Elongation factor</keyword>
<dbReference type="HAMAP" id="MF_00054_B">
    <property type="entry name" value="EF_G_EF_2_B"/>
    <property type="match status" value="1"/>
</dbReference>
<dbReference type="NCBIfam" id="NF009381">
    <property type="entry name" value="PRK12740.1-5"/>
    <property type="match status" value="1"/>
</dbReference>
<sequence length="671" mass="74503">MIPRERVRNIGISAHIDSGKTTLSERILFYTGRIHAIEEVRGGGKGATMDFMPEEKLHGITITSAATTCQWHNTQINLIDTPGHVDFTIEVERALRVLDGAVMVLCAVAGVQSQSITVDRQMKRYRVPRLAFINKMDRMGANPFRVVQAMRDRLQLNAVLLQYPIGSEDQFQGVIDLVEMTARYFEGDNGENVVKKSIPKALEYEAQQARDKLLDTLSLFSEPMTEMLLEGEEIPSALIWQTIRQATLTLELTPVLLGSAFKNKGVQNLLDAIALYLPSPVDREVVKTAEFVSLYPNPEDPLVALAFKLTVESFGQLTYTRIYSGTLKAGDTVYNSRIGQRVQIGRLVRMHANKREELKVAVAGDIVALLGVDCASGDTLCSAEPFVSLEGMFVPEPVITLAITPKKQEDSDRLSKALHRFQREDPTFRVSIDPESGVTLISGMGELHLEIYIERIQREYNAEVYVGTPAVAYRETIGQRATFDYRLKKQSGGPGQYAHVSGWIEPTDESFVFENRVVGGAIPKEYIPACEKGFRETMQSGVLEGYPVTGVKVVLEGGSYHPIDSSEMAFRSGSHQALEGAIAKAKPYILEPIMLVEVETPNEFMGRVQGDLSSRRGLLLGSETMQGYTVIRAEVPLVKMFGYSTDLRSLTSGIATFTMEFACYRQFLTVK</sequence>
<comment type="function">
    <text evidence="6">Catalyzes the GTP-dependent ribosomal translocation step during translation elongation. During this step, the ribosome changes from the pre-translocational (PRE) to the post-translocational (POST) state as the newly formed A-site-bound peptidyl-tRNA and P-site-bound deacylated tRNA move to the P and E sites, respectively. Catalyzes the coordinated movement of the two tRNA molecules, the mRNA and conformational changes in the ribosome.</text>
</comment>
<keyword evidence="2 6" id="KW-0547">Nucleotide-binding</keyword>
<comment type="similarity">
    <text evidence="1 6">Belongs to the TRAFAC class translation factor GTPase superfamily. Classic translation factor GTPase family. EF-G/EF-2 subfamily.</text>
</comment>
<dbReference type="CDD" id="cd04091">
    <property type="entry name" value="mtEFG1_II_like"/>
    <property type="match status" value="1"/>
</dbReference>
<comment type="subcellular location">
    <subcellularLocation>
        <location evidence="6">Cytoplasm</location>
    </subcellularLocation>
</comment>
<dbReference type="InterPro" id="IPR047872">
    <property type="entry name" value="EFG_IV"/>
</dbReference>
<evidence type="ECO:0000256" key="5">
    <source>
        <dbReference type="ARBA" id="ARBA00023134"/>
    </source>
</evidence>
<dbReference type="FunFam" id="3.30.70.870:FF:000001">
    <property type="entry name" value="Elongation factor G"/>
    <property type="match status" value="1"/>
</dbReference>
<dbReference type="PANTHER" id="PTHR43636">
    <property type="entry name" value="ELONGATION FACTOR G, MITOCHONDRIAL"/>
    <property type="match status" value="1"/>
</dbReference>
<dbReference type="CDD" id="cd03713">
    <property type="entry name" value="EFG_mtEFG_C"/>
    <property type="match status" value="1"/>
</dbReference>
<dbReference type="GO" id="GO:0005737">
    <property type="term" value="C:cytoplasm"/>
    <property type="evidence" value="ECO:0007669"/>
    <property type="project" value="UniProtKB-SubCell"/>
</dbReference>
<dbReference type="PANTHER" id="PTHR43636:SF2">
    <property type="entry name" value="ELONGATION FACTOR G, MITOCHONDRIAL"/>
    <property type="match status" value="1"/>
</dbReference>
<dbReference type="NCBIfam" id="TIGR00484">
    <property type="entry name" value="EF-G"/>
    <property type="match status" value="1"/>
</dbReference>
<dbReference type="SUPFAM" id="SSF52540">
    <property type="entry name" value="P-loop containing nucleoside triphosphate hydrolases"/>
    <property type="match status" value="1"/>
</dbReference>
<feature type="binding site" evidence="6">
    <location>
        <begin position="80"/>
        <end position="84"/>
    </location>
    <ligand>
        <name>GTP</name>
        <dbReference type="ChEBI" id="CHEBI:37565"/>
    </ligand>
</feature>
<dbReference type="Pfam" id="PF14492">
    <property type="entry name" value="EFG_III"/>
    <property type="match status" value="1"/>
</dbReference>